<dbReference type="EMBL" id="NBSK02000009">
    <property type="protein sequence ID" value="KAJ0188285.1"/>
    <property type="molecule type" value="Genomic_DNA"/>
</dbReference>
<feature type="domain" description="Sec39" evidence="5">
    <location>
        <begin position="902"/>
        <end position="1180"/>
    </location>
</feature>
<dbReference type="GO" id="GO:0006890">
    <property type="term" value="P:retrograde vesicle-mediated transport, Golgi to endoplasmic reticulum"/>
    <property type="evidence" value="ECO:0000318"/>
    <property type="project" value="GO_Central"/>
</dbReference>
<organism evidence="6 7">
    <name type="scientific">Lactuca sativa</name>
    <name type="common">Garden lettuce</name>
    <dbReference type="NCBI Taxonomy" id="4236"/>
    <lineage>
        <taxon>Eukaryota</taxon>
        <taxon>Viridiplantae</taxon>
        <taxon>Streptophyta</taxon>
        <taxon>Embryophyta</taxon>
        <taxon>Tracheophyta</taxon>
        <taxon>Spermatophyta</taxon>
        <taxon>Magnoliopsida</taxon>
        <taxon>eudicotyledons</taxon>
        <taxon>Gunneridae</taxon>
        <taxon>Pentapetalae</taxon>
        <taxon>asterids</taxon>
        <taxon>campanulids</taxon>
        <taxon>Asterales</taxon>
        <taxon>Asteraceae</taxon>
        <taxon>Cichorioideae</taxon>
        <taxon>Cichorieae</taxon>
        <taxon>Lactucinae</taxon>
        <taxon>Lactuca</taxon>
    </lineage>
</organism>
<accession>A0A9R1UIV1</accession>
<sequence length="2316" mass="262908">MEIEEETRTIPQVLYETRHHASRPYSPNYPPVHHQLNEATKGGFLRFLSAQGLNEFREKWATSKYPQKLSKWISMFVSPSGEHVAIAVGNEITILQRDDNYQEPCGIFTCSYPITYTFGAWSEDHGVLGIFDNTDTLYFIRANGEEITRITKQHLKVPLPIISFVIHDDKDVKKSCLCTFSILASDGSVHEIEISQDPSASISTTSSSNVGALLQKQFPQNISCCGSHPDNSLFAVVSSAVSITSTSSLSIGPYSITLWQWCRQSGLQQLASAEFEGLYTKTKGYTDQMSCPKVVFSPQGEYIATLDLRGCLVIYKLDEKHLLPVVHYKQKKDLTNILDFTWWADHILVVATRTGNITMIDIQSGVKILEDDSEYALPTLERVTQLSGCIFILESKNFEASDLVLFEPVTLEKYKQFDSAKLQWSLISFAKRSVEELYDIYISSRQFQAALELADRHGLDKDEVLKAQWLCSLQGTSEINTLLSRIKDQDFVLSECLDRVGQTEDAVRTLLSYGLNLTNRCKFSDVEDEEGSPSWDFRLARLKMLQFRDRLETFLGINRFSAQDYIKFRSLPIHEAAIALAESGKLGALNLLFKRHPYSISPSMLEILSAIPETVPVQTYAQLLPGSSPLQVTVLREEDWVECKKMVNYINTLPQSDIQIRTEPIVKQLTGFTWPSRDELSTWYKHRARDMDTLSGQLDNCLSLIDFACRKGIKELEDFHKLISYLHELIYSEDDDDHDMNFSMSLVTWEQLSDYEKFKLMLKGYNEENVIKKLRDRAVPFMEKHHGPSADVADTVDSFLVRWMKEVAMENKIEVCLVVIEEGCYFFRNEAEAVDSALRCLYFFTATDKWSTMGSMLFKLPHLHGSEVDDLKKRLKLAEGHVEAGRLLAFYQVPKPIAFFLEAQSDSKSVKQILRLILSKFIRRQPGRTDNDWANMWRDFQSLQEKAFPFVDLEYMLMEFCRGLLKAGKFSLARNYLKGSGSLVLPTDKAENIVILAAREYFFSASSLSSSEIWKAKECLDILPSSRNVMIESDIIEALTVKLPRLGVHILPLQYRQIKDPMEIIKLAITSQTGAYLNINELIEIAKLLGLNSQDEISSVQEAIAREAAVAGDLQLAFDLCLVMAKKGHGPVWDLCTALARGPALENMDINSRKQLLGFALSHCDKDSIGELLHAWKDLDMQSQCEKISMLTGDHPPVDQVEVTDFSSIKKTLSDVSDYDSDSDSMLRENGKISSFLGSWLPWLLEVSREGDNGKRFVSGSFRVSVGMRAMATVVSWLGRNDFCPKDDLIGSLAELIMEPPVTEEEDVLGCAFLLNLNDAFYGVQIIEEQVKSREDYEEICSMMNLGMIYSLLHNSGAECEGPAERRELLLRKFQEKYSSLSSDERNKIDQAQSSFWREWKLKLEEQKRVADHTRAIEQIVPGIETSRFLSGDINYMESVIFSFVETVKTEKKRILKDVMKLASDYGLDQTKVLLKFLSSTLLSEIWTIDDIKSELSQFETKILLNHPEDIFKTISLSIYPEINGQNKERLSYIYHLLSITFPIIEQKNKLFDTIATDPSHLSINELDNFYTLMEQECSKLSFIKDLNFKNIANLNGPNLGCVTNEVYAHVNEDTVEQLADTMKTLTGIYKDHVPEGLIPWPYVYGYYVSTSLTFLENSAKSNHHFQTPENLRFFINDLELTYDKCKKYIKLIAYPGASVMGIMKKFFKITPSLNDGFDHLSHDSKWKEDLLLLVNFWLRLIDDLKTFVSSNDLEAKFSPDCVLICLESFVELVKDESIPTSNGWAATFSYINFGLVGDVYTEILTFCRSMMFSGCRFKTIACVYHAAISKFPPDTNLSDEIRRHYENIMGLSRLYLRILETILKDLARGSLDHQNLYHVLSSLSELEGDLDELKKVRIVIWERLAEFSDNMEIPSHIRVHMLEVMQFITSSSFSTELQENVVPWDGWGNMGISSSNTPRVTDSSNRFTHTLIALKSSQLLSTISPTLEVSPNDLSTIDSAVSCFLNLSEHAVLRPHVNVLMSVLGEWEGLFGKLSVKEDVKNPPPETPVNDWGNDDWDEGWEVEEDLVERETKKDDNTLTVHALHSCWAEIFKKLISLSQSKDILKIIDDSKPKQNGVLVNEDSACELTQSLLKMDCYLALKVAVLLPYEKLHLECLTVVEDKLKEGNIPTTVLTDYEVFISLLASGLVSTIITKPCYGNIFSYLNYMVGSLSRKLQEADFLVFRRVLLPCYLSELVKGNQVMLAGLVVTKIMHTNASLGLINVAEDSLRKYLENQLQVLSLTGFEFDCEPLVNTVAELSGKLENLIKSAVELLS</sequence>
<proteinExistence type="predicted"/>
<dbReference type="GO" id="GO:0070939">
    <property type="term" value="C:Dsl1/NZR complex"/>
    <property type="evidence" value="ECO:0000318"/>
    <property type="project" value="GO_Central"/>
</dbReference>
<dbReference type="Gene3D" id="2.130.10.10">
    <property type="entry name" value="YVTN repeat-like/Quinoprotein amine dehydrogenase"/>
    <property type="match status" value="1"/>
</dbReference>
<evidence type="ECO:0000313" key="6">
    <source>
        <dbReference type="EMBL" id="KAJ0188285.1"/>
    </source>
</evidence>
<keyword evidence="2" id="KW-0813">Transport</keyword>
<dbReference type="PANTHER" id="PTHR15922">
    <property type="entry name" value="NEUROBLASTOMA-AMPLIFIED SEQUENCE"/>
    <property type="match status" value="1"/>
</dbReference>
<dbReference type="GO" id="GO:0000149">
    <property type="term" value="F:SNARE binding"/>
    <property type="evidence" value="ECO:0000318"/>
    <property type="project" value="GO_Central"/>
</dbReference>
<dbReference type="InterPro" id="IPR015943">
    <property type="entry name" value="WD40/YVTN_repeat-like_dom_sf"/>
</dbReference>
<dbReference type="Gramene" id="rna-gnl|WGS:NBSK|LSAT_9X49400_mrna">
    <property type="protein sequence ID" value="cds-PLY79334.1"/>
    <property type="gene ID" value="gene-LSAT_9X49400"/>
</dbReference>
<comment type="caution">
    <text evidence="6">The sequence shown here is derived from an EMBL/GenBank/DDBJ whole genome shotgun (WGS) entry which is preliminary data.</text>
</comment>
<comment type="subcellular location">
    <subcellularLocation>
        <location evidence="1">Endoplasmic reticulum</location>
    </subcellularLocation>
</comment>
<evidence type="ECO:0000256" key="1">
    <source>
        <dbReference type="ARBA" id="ARBA00004240"/>
    </source>
</evidence>
<keyword evidence="4" id="KW-0653">Protein transport</keyword>
<protein>
    <recommendedName>
        <fullName evidence="5">Sec39 domain-containing protein</fullName>
    </recommendedName>
</protein>
<evidence type="ECO:0000259" key="5">
    <source>
        <dbReference type="Pfam" id="PF08314"/>
    </source>
</evidence>
<keyword evidence="7" id="KW-1185">Reference proteome</keyword>
<dbReference type="GO" id="GO:0015031">
    <property type="term" value="P:protein transport"/>
    <property type="evidence" value="ECO:0007669"/>
    <property type="project" value="UniProtKB-KW"/>
</dbReference>
<gene>
    <name evidence="6" type="ORF">LSAT_V11C900476970</name>
</gene>
<feature type="domain" description="Sec39" evidence="5">
    <location>
        <begin position="577"/>
        <end position="787"/>
    </location>
</feature>
<dbReference type="OrthoDB" id="19988at2759"/>
<evidence type="ECO:0000256" key="2">
    <source>
        <dbReference type="ARBA" id="ARBA00022448"/>
    </source>
</evidence>
<evidence type="ECO:0000256" key="3">
    <source>
        <dbReference type="ARBA" id="ARBA00022824"/>
    </source>
</evidence>
<dbReference type="Proteomes" id="UP000235145">
    <property type="component" value="Unassembled WGS sequence"/>
</dbReference>
<dbReference type="PANTHER" id="PTHR15922:SF2">
    <property type="entry name" value="NBAS SUBUNIT OF NRZ TETHERING COMPLEX"/>
    <property type="match status" value="1"/>
</dbReference>
<keyword evidence="3" id="KW-0256">Endoplasmic reticulum</keyword>
<reference evidence="6 7" key="1">
    <citation type="journal article" date="2017" name="Nat. Commun.">
        <title>Genome assembly with in vitro proximity ligation data and whole-genome triplication in lettuce.</title>
        <authorList>
            <person name="Reyes-Chin-Wo S."/>
            <person name="Wang Z."/>
            <person name="Yang X."/>
            <person name="Kozik A."/>
            <person name="Arikit S."/>
            <person name="Song C."/>
            <person name="Xia L."/>
            <person name="Froenicke L."/>
            <person name="Lavelle D.O."/>
            <person name="Truco M.J."/>
            <person name="Xia R."/>
            <person name="Zhu S."/>
            <person name="Xu C."/>
            <person name="Xu H."/>
            <person name="Xu X."/>
            <person name="Cox K."/>
            <person name="Korf I."/>
            <person name="Meyers B.C."/>
            <person name="Michelmore R.W."/>
        </authorList>
    </citation>
    <scope>NUCLEOTIDE SEQUENCE [LARGE SCALE GENOMIC DNA]</scope>
    <source>
        <strain evidence="7">cv. Salinas</strain>
        <tissue evidence="6">Seedlings</tissue>
    </source>
</reference>
<dbReference type="SUPFAM" id="SSF69322">
    <property type="entry name" value="Tricorn protease domain 2"/>
    <property type="match status" value="1"/>
</dbReference>
<name>A0A9R1UIV1_LACSA</name>
<evidence type="ECO:0000313" key="7">
    <source>
        <dbReference type="Proteomes" id="UP000235145"/>
    </source>
</evidence>
<dbReference type="Pfam" id="PF08314">
    <property type="entry name" value="Sec39"/>
    <property type="match status" value="2"/>
</dbReference>
<evidence type="ECO:0000256" key="4">
    <source>
        <dbReference type="ARBA" id="ARBA00022927"/>
    </source>
</evidence>
<dbReference type="InterPro" id="IPR013244">
    <property type="entry name" value="Sec39_domain"/>
</dbReference>